<name>A0A8H3TPL7_9TREE</name>
<keyword evidence="7" id="KW-1185">Reference proteome</keyword>
<dbReference type="OrthoDB" id="38531at2759"/>
<feature type="transmembrane region" description="Helical" evidence="3">
    <location>
        <begin position="832"/>
        <end position="856"/>
    </location>
</feature>
<evidence type="ECO:0000313" key="7">
    <source>
        <dbReference type="Proteomes" id="UP000620104"/>
    </source>
</evidence>
<evidence type="ECO:0000259" key="5">
    <source>
        <dbReference type="Pfam" id="PF25550"/>
    </source>
</evidence>
<keyword evidence="1" id="KW-0175">Coiled coil</keyword>
<dbReference type="PANTHER" id="PTHR35408">
    <property type="entry name" value="CHROMOSOME 15, WHOLE GENOME SHOTGUN SEQUENCE"/>
    <property type="match status" value="1"/>
</dbReference>
<feature type="transmembrane region" description="Helical" evidence="3">
    <location>
        <begin position="348"/>
        <end position="369"/>
    </location>
</feature>
<feature type="domain" description="DUF7928" evidence="5">
    <location>
        <begin position="101"/>
        <end position="261"/>
    </location>
</feature>
<dbReference type="SUPFAM" id="SSF53448">
    <property type="entry name" value="Nucleotide-diphospho-sugar transferases"/>
    <property type="match status" value="1"/>
</dbReference>
<evidence type="ECO:0000256" key="3">
    <source>
        <dbReference type="SAM" id="Phobius"/>
    </source>
</evidence>
<gene>
    <name evidence="6" type="ORF">NliqN6_0642</name>
</gene>
<dbReference type="InterPro" id="IPR029044">
    <property type="entry name" value="Nucleotide-diphossugar_trans"/>
</dbReference>
<feature type="coiled-coil region" evidence="1">
    <location>
        <begin position="270"/>
        <end position="297"/>
    </location>
</feature>
<feature type="region of interest" description="Disordered" evidence="2">
    <location>
        <begin position="1"/>
        <end position="93"/>
    </location>
</feature>
<feature type="compositionally biased region" description="Acidic residues" evidence="2">
    <location>
        <begin position="59"/>
        <end position="82"/>
    </location>
</feature>
<dbReference type="Pfam" id="PF25550">
    <property type="entry name" value="DUF7928"/>
    <property type="match status" value="1"/>
</dbReference>
<reference evidence="6" key="1">
    <citation type="submission" date="2020-07" db="EMBL/GenBank/DDBJ databases">
        <title>Draft Genome Sequence of a Deep-Sea Yeast, Naganishia (Cryptococcus) liquefaciens strain N6.</title>
        <authorList>
            <person name="Han Y.W."/>
            <person name="Kajitani R."/>
            <person name="Morimoto H."/>
            <person name="Parhat M."/>
            <person name="Tsubouchi H."/>
            <person name="Bakenova O."/>
            <person name="Ogata M."/>
            <person name="Argunhan B."/>
            <person name="Aoki R."/>
            <person name="Kajiwara S."/>
            <person name="Itoh T."/>
            <person name="Iwasaki H."/>
        </authorList>
    </citation>
    <scope>NUCLEOTIDE SEQUENCE</scope>
    <source>
        <strain evidence="6">N6</strain>
    </source>
</reference>
<evidence type="ECO:0000313" key="6">
    <source>
        <dbReference type="EMBL" id="GHJ84240.1"/>
    </source>
</evidence>
<dbReference type="Pfam" id="PF13632">
    <property type="entry name" value="Glyco_trans_2_3"/>
    <property type="match status" value="1"/>
</dbReference>
<keyword evidence="3" id="KW-0472">Membrane</keyword>
<dbReference type="Gene3D" id="3.90.550.10">
    <property type="entry name" value="Spore Coat Polysaccharide Biosynthesis Protein SpsA, Chain A"/>
    <property type="match status" value="2"/>
</dbReference>
<accession>A0A8H3TPL7</accession>
<organism evidence="6 7">
    <name type="scientific">Naganishia liquefaciens</name>
    <dbReference type="NCBI Taxonomy" id="104408"/>
    <lineage>
        <taxon>Eukaryota</taxon>
        <taxon>Fungi</taxon>
        <taxon>Dikarya</taxon>
        <taxon>Basidiomycota</taxon>
        <taxon>Agaricomycotina</taxon>
        <taxon>Tremellomycetes</taxon>
        <taxon>Filobasidiales</taxon>
        <taxon>Filobasidiaceae</taxon>
        <taxon>Naganishia</taxon>
    </lineage>
</organism>
<keyword evidence="3" id="KW-1133">Transmembrane helix</keyword>
<dbReference type="AlphaFoldDB" id="A0A8H3TPL7"/>
<keyword evidence="3" id="KW-0812">Transmembrane</keyword>
<evidence type="ECO:0000256" key="1">
    <source>
        <dbReference type="SAM" id="Coils"/>
    </source>
</evidence>
<feature type="domain" description="Glycosyltransferase 2-like" evidence="4">
    <location>
        <begin position="564"/>
        <end position="775"/>
    </location>
</feature>
<comment type="caution">
    <text evidence="6">The sequence shown here is derived from an EMBL/GenBank/DDBJ whole genome shotgun (WGS) entry which is preliminary data.</text>
</comment>
<dbReference type="PANTHER" id="PTHR35408:SF3">
    <property type="entry name" value="GLYCOSYLTRANSFERASE 2-LIKE DOMAIN-CONTAINING PROTEIN"/>
    <property type="match status" value="1"/>
</dbReference>
<feature type="transmembrane region" description="Helical" evidence="3">
    <location>
        <begin position="758"/>
        <end position="779"/>
    </location>
</feature>
<protein>
    <recommendedName>
        <fullName evidence="8">Glycosyltransferase 2-like domain-containing protein</fullName>
    </recommendedName>
</protein>
<feature type="transmembrane region" description="Helical" evidence="3">
    <location>
        <begin position="918"/>
        <end position="939"/>
    </location>
</feature>
<dbReference type="Proteomes" id="UP000620104">
    <property type="component" value="Unassembled WGS sequence"/>
</dbReference>
<feature type="transmembrane region" description="Helical" evidence="3">
    <location>
        <begin position="888"/>
        <end position="906"/>
    </location>
</feature>
<proteinExistence type="predicted"/>
<evidence type="ECO:0008006" key="8">
    <source>
        <dbReference type="Google" id="ProtNLM"/>
    </source>
</evidence>
<dbReference type="EMBL" id="BLZA01000007">
    <property type="protein sequence ID" value="GHJ84240.1"/>
    <property type="molecule type" value="Genomic_DNA"/>
</dbReference>
<sequence length="944" mass="106905">MGFLSKLKRGSRNNLSSTKAPVDTDEKTDTRDSSLSNFELEKGEKDPNAILHQPQIGYEQEDAGYQTEDDDYYNSEDDDDFAELPNAKAPRTRQPRILSAMEMMADDLYRYGCDWRQWFTPPSVEKAYGNVNTGVALRSKKGSHILYPHTCPGLEEFGWAITELNPMVAMKLSSPIVRTILSDFVEPQTSEFIINADSRIQVLDDMTLLARARKHQYAAFIRDEQVLCVWSDNVKTILAEAEALEDALLDFIWNQGHRREKKVGASAFVEAAREKELQALDEKIHQLETRVDIGDAEDLSKLKAKRQWKERPYILYDAFTGGLTVALMVVLLSISWRKLIRQYMLDGNAIRFVLIVASPFLGAVGMFSFQFLIGSFWQIFGPVAQVNRNSVFYSGIAPKRITKQLPHVTVWLPVYKEALEEVIAPTIASLKVAQATYERQGGSVSILVCDDGLQLISEEEAAARKSFYYNNNMAYVARPGHGVNGFERRGRFKKASNMNFAIQLSLRVEEILDEMRPHAQEASGVDYFWSDDDELALYETALSQAVAESEGQAWADGNIRIGSIVLIIDSDTRVPEDCFVDAVSEFETSPECAIIQHSSGVMQVAHHFFENGIAHFIRSIQLSISFYCANGTSAPFVGHNAFLRWSALQDIMFEEDGVKKVWSETHVSEDFAMSMALQLKGYTVRWATYSNDKFEEGVSLTCGDEVNRWQKYAWGVSEIIFNPFRYWITRGPFTPLFRKFLWCDLPLPSKISTLAYMFSYYAIAAAWPISLLNFVILGFTIPVDQFYMSAWYYTFACILLFFGLGNLSAILLRYRLKVQHTGSFAINQIKYIPFYAVFFAGLSLQVSAAIICHLIGYQMSWAATAKTVEASNFFKEVPSIMRKFKVTLPLNWLIVAFMVISSTPVMPDGWRVSSVEAIVPLALTVASHLLYPVALNPWFMHFSF</sequence>
<feature type="transmembrane region" description="Helical" evidence="3">
    <location>
        <begin position="791"/>
        <end position="812"/>
    </location>
</feature>
<dbReference type="InterPro" id="IPR001173">
    <property type="entry name" value="Glyco_trans_2-like"/>
</dbReference>
<feature type="compositionally biased region" description="Basic and acidic residues" evidence="2">
    <location>
        <begin position="22"/>
        <end position="32"/>
    </location>
</feature>
<evidence type="ECO:0000256" key="2">
    <source>
        <dbReference type="SAM" id="MobiDB-lite"/>
    </source>
</evidence>
<dbReference type="InterPro" id="IPR057688">
    <property type="entry name" value="DUF7928"/>
</dbReference>
<feature type="transmembrane region" description="Helical" evidence="3">
    <location>
        <begin position="313"/>
        <end position="336"/>
    </location>
</feature>
<feature type="compositionally biased region" description="Basic residues" evidence="2">
    <location>
        <begin position="1"/>
        <end position="11"/>
    </location>
</feature>
<evidence type="ECO:0000259" key="4">
    <source>
        <dbReference type="Pfam" id="PF13632"/>
    </source>
</evidence>